<dbReference type="SUPFAM" id="SSF56935">
    <property type="entry name" value="Porins"/>
    <property type="match status" value="1"/>
</dbReference>
<dbReference type="AlphaFoldDB" id="W5Z2N0"/>
<keyword evidence="3" id="KW-1134">Transmembrane beta strand</keyword>
<feature type="signal peptide" evidence="8">
    <location>
        <begin position="1"/>
        <end position="21"/>
    </location>
</feature>
<evidence type="ECO:0000256" key="8">
    <source>
        <dbReference type="SAM" id="SignalP"/>
    </source>
</evidence>
<dbReference type="InterPro" id="IPR005017">
    <property type="entry name" value="OMPP1/FadL/TodX"/>
</dbReference>
<protein>
    <submittedName>
        <fullName evidence="9">Aromatic hydrocarbon degradation protein</fullName>
    </submittedName>
</protein>
<dbReference type="HOGENOM" id="CLU_035981_1_1_6"/>
<dbReference type="GO" id="GO:0009279">
    <property type="term" value="C:cell outer membrane"/>
    <property type="evidence" value="ECO:0007669"/>
    <property type="project" value="UniProtKB-SubCell"/>
</dbReference>
<dbReference type="GO" id="GO:0015483">
    <property type="term" value="F:long-chain fatty acid transporting porin activity"/>
    <property type="evidence" value="ECO:0007669"/>
    <property type="project" value="TreeGrafter"/>
</dbReference>
<dbReference type="KEGG" id="msr:AU15_20725"/>
<evidence type="ECO:0000256" key="4">
    <source>
        <dbReference type="ARBA" id="ARBA00022692"/>
    </source>
</evidence>
<evidence type="ECO:0000256" key="2">
    <source>
        <dbReference type="ARBA" id="ARBA00008163"/>
    </source>
</evidence>
<keyword evidence="5 8" id="KW-0732">Signal</keyword>
<dbReference type="Pfam" id="PF03349">
    <property type="entry name" value="Toluene_X"/>
    <property type="match status" value="1"/>
</dbReference>
<evidence type="ECO:0000256" key="1">
    <source>
        <dbReference type="ARBA" id="ARBA00004571"/>
    </source>
</evidence>
<accession>W5Z2N0</accession>
<comment type="similarity">
    <text evidence="2">Belongs to the OmpP1/FadL family.</text>
</comment>
<keyword evidence="4" id="KW-0812">Transmembrane</keyword>
<sequence>MKYPIVTGLLVLLMFSNGAGATNVFNLEGFGPVSRALGGAGAAHDIGAAGMMYNPATLGLMEDGPGLYIGLDLIGTDIDTVNQATGEKAKSNKNSESNNRGPIYYAPQLAYTNNVGNLTLGVGAFAQGGLGTEFGKTSFLSRTSTNNVDTGLDNSSRLLNLRIPFAAAYEVNDRLIVGGSVDAVWTQLNLELLLDVNQVGALAGDGRVSGSLVPTLLAIPNLSGAHFSLTKNDIVGGGTEGWGLGGKLGFTYQITDTTRIGMAYNLETHVEDLSGRAVLTAVDNNNNQIPLSGKIKIRDFQNPAQLSLGVSHEINEQLTVVADYNRVFWKDVMKDIDIGFVQDGTGDNIDILLPQNYKDINLYSIGAEYQYTQAWIFRAGFSHSDQALRSNLLFAVIPAQLQNHLTGGLAYSWSENSTFDFGLSYAFEKSMNNASLPNTDSAVPIKSSHRQINAVFGYSYRF</sequence>
<keyword evidence="7" id="KW-0998">Cell outer membrane</keyword>
<organism evidence="9 10">
    <name type="scientific">Marinobacter salarius</name>
    <dbReference type="NCBI Taxonomy" id="1420917"/>
    <lineage>
        <taxon>Bacteria</taxon>
        <taxon>Pseudomonadati</taxon>
        <taxon>Pseudomonadota</taxon>
        <taxon>Gammaproteobacteria</taxon>
        <taxon>Pseudomonadales</taxon>
        <taxon>Marinobacteraceae</taxon>
        <taxon>Marinobacter</taxon>
    </lineage>
</organism>
<dbReference type="PANTHER" id="PTHR35093:SF8">
    <property type="entry name" value="OUTER MEMBRANE PROTEIN NMB0088-RELATED"/>
    <property type="match status" value="1"/>
</dbReference>
<reference evidence="9 10" key="1">
    <citation type="journal article" date="2014" name="Genome Announc.">
        <title>Draft Genome Sequences of Marinobacter similis A3d10T and Marinobacter salarius R9SW1T.</title>
        <authorList>
            <person name="Ivanova E.P."/>
            <person name="Ng H.J."/>
            <person name="Webb H.K."/>
            <person name="Feng G."/>
            <person name="Oshima K."/>
            <person name="Hattori M."/>
            <person name="Ohkuma M."/>
            <person name="Sergeev A.F."/>
            <person name="Mikhailov V.V."/>
            <person name="Crawford R.J."/>
            <person name="Sawabe T."/>
        </authorList>
    </citation>
    <scope>NUCLEOTIDE SEQUENCE [LARGE SCALE GENOMIC DNA]</scope>
    <source>
        <strain evidence="10">A3d10 and R9SW1</strain>
    </source>
</reference>
<dbReference type="EMBL" id="CP007152">
    <property type="protein sequence ID" value="AHI32768.1"/>
    <property type="molecule type" value="Genomic_DNA"/>
</dbReference>
<feature type="chain" id="PRO_5004875084" evidence="8">
    <location>
        <begin position="22"/>
        <end position="462"/>
    </location>
</feature>
<dbReference type="PANTHER" id="PTHR35093">
    <property type="entry name" value="OUTER MEMBRANE PROTEIN NMB0088-RELATED"/>
    <property type="match status" value="1"/>
</dbReference>
<evidence type="ECO:0000256" key="5">
    <source>
        <dbReference type="ARBA" id="ARBA00022729"/>
    </source>
</evidence>
<proteinExistence type="inferred from homology"/>
<gene>
    <name evidence="9" type="ORF">AU15_20725</name>
</gene>
<name>W5Z2N0_9GAMM</name>
<comment type="subcellular location">
    <subcellularLocation>
        <location evidence="1">Cell outer membrane</location>
        <topology evidence="1">Multi-pass membrane protein</topology>
    </subcellularLocation>
</comment>
<evidence type="ECO:0000313" key="9">
    <source>
        <dbReference type="EMBL" id="AHI32768.1"/>
    </source>
</evidence>
<evidence type="ECO:0000256" key="7">
    <source>
        <dbReference type="ARBA" id="ARBA00023237"/>
    </source>
</evidence>
<evidence type="ECO:0000256" key="6">
    <source>
        <dbReference type="ARBA" id="ARBA00023136"/>
    </source>
</evidence>
<evidence type="ECO:0000313" key="10">
    <source>
        <dbReference type="Proteomes" id="UP000035081"/>
    </source>
</evidence>
<dbReference type="Gene3D" id="2.40.160.60">
    <property type="entry name" value="Outer membrane protein transport protein (OMPP1/FadL/TodX)"/>
    <property type="match status" value="1"/>
</dbReference>
<dbReference type="Proteomes" id="UP000035081">
    <property type="component" value="Chromosome"/>
</dbReference>
<keyword evidence="6" id="KW-0472">Membrane</keyword>
<evidence type="ECO:0000256" key="3">
    <source>
        <dbReference type="ARBA" id="ARBA00022452"/>
    </source>
</evidence>